<accession>A0A3B1BWZ4</accession>
<dbReference type="EMBL" id="UOGC01000143">
    <property type="protein sequence ID" value="VAX22856.1"/>
    <property type="molecule type" value="Genomic_DNA"/>
</dbReference>
<evidence type="ECO:0000313" key="1">
    <source>
        <dbReference type="EMBL" id="VAX22856.1"/>
    </source>
</evidence>
<sequence>MKTFLRPLLLTAIFALCANVPSHAANAVTLPPTFIDADQGYVYFLIANGGEHTIKNLFGWVYGYNSAYKPGINLLNNPNAQ</sequence>
<reference evidence="1" key="1">
    <citation type="submission" date="2018-06" db="EMBL/GenBank/DDBJ databases">
        <authorList>
            <person name="Zhirakovskaya E."/>
        </authorList>
    </citation>
    <scope>NUCLEOTIDE SEQUENCE</scope>
</reference>
<feature type="non-terminal residue" evidence="1">
    <location>
        <position position="81"/>
    </location>
</feature>
<protein>
    <submittedName>
        <fullName evidence="1">Uncharacterized protein</fullName>
    </submittedName>
</protein>
<organism evidence="1">
    <name type="scientific">hydrothermal vent metagenome</name>
    <dbReference type="NCBI Taxonomy" id="652676"/>
    <lineage>
        <taxon>unclassified sequences</taxon>
        <taxon>metagenomes</taxon>
        <taxon>ecological metagenomes</taxon>
    </lineage>
</organism>
<gene>
    <name evidence="1" type="ORF">MNBD_NITROSPINAE01-761</name>
</gene>
<dbReference type="AlphaFoldDB" id="A0A3B1BWZ4"/>
<name>A0A3B1BWZ4_9ZZZZ</name>
<proteinExistence type="predicted"/>